<gene>
    <name evidence="2" type="ORF">ENP62_00695</name>
    <name evidence="1" type="ORF">ENP94_03675</name>
    <name evidence="3" type="ORF">ENS16_06070</name>
</gene>
<evidence type="ECO:0000313" key="3">
    <source>
        <dbReference type="EMBL" id="HFJ54237.1"/>
    </source>
</evidence>
<reference evidence="2" key="1">
    <citation type="journal article" date="2020" name="mSystems">
        <title>Genome- and Community-Level Interaction Insights into Carbon Utilization and Element Cycling Functions of Hydrothermarchaeota in Hydrothermal Sediment.</title>
        <authorList>
            <person name="Zhou Z."/>
            <person name="Liu Y."/>
            <person name="Xu W."/>
            <person name="Pan J."/>
            <person name="Luo Z.H."/>
            <person name="Li M."/>
        </authorList>
    </citation>
    <scope>NUCLEOTIDE SEQUENCE [LARGE SCALE GENOMIC DNA]</scope>
    <source>
        <strain evidence="2">SpSt-236</strain>
        <strain evidence="1">SpSt-265</strain>
        <strain evidence="3">SpSt-465</strain>
    </source>
</reference>
<comment type="caution">
    <text evidence="2">The sequence shown here is derived from an EMBL/GenBank/DDBJ whole genome shotgun (WGS) entry which is preliminary data.</text>
</comment>
<dbReference type="EMBL" id="DSKA01000054">
    <property type="protein sequence ID" value="HEE18056.1"/>
    <property type="molecule type" value="Genomic_DNA"/>
</dbReference>
<accession>A0A7C2B8U4</accession>
<dbReference type="Gene3D" id="2.20.25.10">
    <property type="match status" value="1"/>
</dbReference>
<proteinExistence type="predicted"/>
<dbReference type="SUPFAM" id="SSF82784">
    <property type="entry name" value="OsmC-like"/>
    <property type="match status" value="1"/>
</dbReference>
<dbReference type="InterPro" id="IPR015946">
    <property type="entry name" value="KH_dom-like_a/b"/>
</dbReference>
<dbReference type="PANTHER" id="PTHR34352:SF1">
    <property type="entry name" value="PROTEIN YHFA"/>
    <property type="match status" value="1"/>
</dbReference>
<sequence>MMEAKVRWTEAMQFVGISGSSHALVMDTGPDHGGKDTAATPMELLLIALAGCTGMDVVSLLKKMRVNFSGLEINVRAERRDEHPRVFTGIELEYVVLGTGIDRAAVQRAVELSQEKYCSVRAMLRPDCPVSFRITILENTGGSNA</sequence>
<evidence type="ECO:0000313" key="2">
    <source>
        <dbReference type="EMBL" id="HEE18056.1"/>
    </source>
</evidence>
<dbReference type="AlphaFoldDB" id="A0A7C2B8U4"/>
<dbReference type="PANTHER" id="PTHR34352">
    <property type="entry name" value="PROTEIN YHFA"/>
    <property type="match status" value="1"/>
</dbReference>
<dbReference type="InterPro" id="IPR036102">
    <property type="entry name" value="OsmC/Ohrsf"/>
</dbReference>
<protein>
    <submittedName>
        <fullName evidence="2">OsmC family peroxiredoxin</fullName>
    </submittedName>
</protein>
<dbReference type="EMBL" id="DSLG01000004">
    <property type="protein sequence ID" value="HEA87093.1"/>
    <property type="molecule type" value="Genomic_DNA"/>
</dbReference>
<evidence type="ECO:0000313" key="1">
    <source>
        <dbReference type="EMBL" id="HEA87093.1"/>
    </source>
</evidence>
<name>A0A7C2B8U4_UNCW3</name>
<dbReference type="Gene3D" id="3.30.300.20">
    <property type="match status" value="1"/>
</dbReference>
<dbReference type="InterPro" id="IPR003718">
    <property type="entry name" value="OsmC/Ohr_fam"/>
</dbReference>
<dbReference type="Pfam" id="PF02566">
    <property type="entry name" value="OsmC"/>
    <property type="match status" value="1"/>
</dbReference>
<dbReference type="EMBL" id="DSTU01000007">
    <property type="protein sequence ID" value="HFJ54237.1"/>
    <property type="molecule type" value="Genomic_DNA"/>
</dbReference>
<organism evidence="2">
    <name type="scientific">candidate division WOR-3 bacterium</name>
    <dbReference type="NCBI Taxonomy" id="2052148"/>
    <lineage>
        <taxon>Bacteria</taxon>
        <taxon>Bacteria division WOR-3</taxon>
    </lineage>
</organism>